<evidence type="ECO:0000313" key="3">
    <source>
        <dbReference type="Proteomes" id="UP000010847"/>
    </source>
</evidence>
<evidence type="ECO:0000259" key="1">
    <source>
        <dbReference type="Pfam" id="PF01979"/>
    </source>
</evidence>
<gene>
    <name evidence="2" type="ORF">DESME_07755</name>
</gene>
<proteinExistence type="predicted"/>
<dbReference type="AlphaFoldDB" id="W0ECC5"/>
<keyword evidence="3" id="KW-1185">Reference proteome</keyword>
<dbReference type="eggNOG" id="COG1228">
    <property type="taxonomic scope" value="Bacteria"/>
</dbReference>
<dbReference type="Pfam" id="PF01979">
    <property type="entry name" value="Amidohydro_1"/>
    <property type="match status" value="1"/>
</dbReference>
<dbReference type="InterPro" id="IPR051781">
    <property type="entry name" value="Metallo-dep_Hydrolase"/>
</dbReference>
<dbReference type="Gene3D" id="3.40.50.10910">
    <property type="entry name" value="Amidohydrolase"/>
    <property type="match status" value="1"/>
</dbReference>
<dbReference type="HOGENOM" id="CLU_023620_4_1_9"/>
<dbReference type="STRING" id="871968.DESME_07755"/>
<dbReference type="SUPFAM" id="SSF51556">
    <property type="entry name" value="Metallo-dependent hydrolases"/>
    <property type="match status" value="1"/>
</dbReference>
<dbReference type="EMBL" id="CP007032">
    <property type="protein sequence ID" value="AHF08535.1"/>
    <property type="molecule type" value="Genomic_DNA"/>
</dbReference>
<dbReference type="InterPro" id="IPR032466">
    <property type="entry name" value="Metal_Hydrolase"/>
</dbReference>
<sequence>MRYLSPDKIIINKPESLMVFKDVNIIPMDQEGIIKHQNVFIQNGVIKKILNAGEESIPREAIYINGSKGKYLIAGLADMHVHIVHSNDLLLFISKGITTVRNMGSFYAGKYHFHLRLKNKVNNQEVIGPQIYTAGSMLCGSTSMIPLICKQLKTKDDIRRVILKEKQAGYDFIKIHDGLSLAQYSDVLRIAHESGMDVAGHLPDEVTLNSALNLRQRSIEHLMGYINAFKDDWVIKKDEIDQYIRTTKEHDVWNCPTMISFQRIQSFKRSIEFEEEDELKLVPPLARWLWRYFTWKRDREGEKKGYKYPQKCLPYVKETIQKLYEANCNLLLGTDTHLPYIIPGFATHRELENLVSCGISPYQALKTATYNAAKFLNKLDEFGTVSEGKRADLILLDQNPLDNIHNMKTQLGVMVNGRWITQISIENILQEIRNHYRLSII</sequence>
<dbReference type="Gene3D" id="3.30.110.90">
    <property type="entry name" value="Amidohydrolase"/>
    <property type="match status" value="1"/>
</dbReference>
<reference evidence="2 3" key="1">
    <citation type="submission" date="2013-12" db="EMBL/GenBank/DDBJ databases">
        <authorList>
            <consortium name="DOE Joint Genome Institute"/>
            <person name="Smidt H."/>
            <person name="Huntemann M."/>
            <person name="Han J."/>
            <person name="Chen A."/>
            <person name="Kyrpides N."/>
            <person name="Mavromatis K."/>
            <person name="Markowitz V."/>
            <person name="Palaniappan K."/>
            <person name="Ivanova N."/>
            <person name="Schaumberg A."/>
            <person name="Pati A."/>
            <person name="Liolios K."/>
            <person name="Nordberg H.P."/>
            <person name="Cantor M.N."/>
            <person name="Hua S.X."/>
            <person name="Woyke T."/>
        </authorList>
    </citation>
    <scope>NUCLEOTIDE SEQUENCE [LARGE SCALE GENOMIC DNA]</scope>
    <source>
        <strain evidence="3">DSM 15288</strain>
    </source>
</reference>
<feature type="domain" description="Amidohydrolase-related" evidence="1">
    <location>
        <begin position="71"/>
        <end position="419"/>
    </location>
</feature>
<name>W0ECC5_9FIRM</name>
<dbReference type="PANTHER" id="PTHR43135">
    <property type="entry name" value="ALPHA-D-RIBOSE 1-METHYLPHOSPHONATE 5-TRIPHOSPHATE DIPHOSPHATASE"/>
    <property type="match status" value="1"/>
</dbReference>
<dbReference type="SUPFAM" id="SSF51338">
    <property type="entry name" value="Composite domain of metallo-dependent hydrolases"/>
    <property type="match status" value="1"/>
</dbReference>
<organism evidence="2 3">
    <name type="scientific">Desulfitobacterium metallireducens DSM 15288</name>
    <dbReference type="NCBI Taxonomy" id="871968"/>
    <lineage>
        <taxon>Bacteria</taxon>
        <taxon>Bacillati</taxon>
        <taxon>Bacillota</taxon>
        <taxon>Clostridia</taxon>
        <taxon>Eubacteriales</taxon>
        <taxon>Desulfitobacteriaceae</taxon>
        <taxon>Desulfitobacterium</taxon>
    </lineage>
</organism>
<dbReference type="Gene3D" id="1.20.58.520">
    <property type="entry name" value="Amidohydrolase"/>
    <property type="match status" value="1"/>
</dbReference>
<dbReference type="Proteomes" id="UP000010847">
    <property type="component" value="Chromosome"/>
</dbReference>
<protein>
    <recommendedName>
        <fullName evidence="1">Amidohydrolase-related domain-containing protein</fullName>
    </recommendedName>
</protein>
<evidence type="ECO:0000313" key="2">
    <source>
        <dbReference type="EMBL" id="AHF08535.1"/>
    </source>
</evidence>
<dbReference type="InterPro" id="IPR006680">
    <property type="entry name" value="Amidohydro-rel"/>
</dbReference>
<dbReference type="GO" id="GO:0016810">
    <property type="term" value="F:hydrolase activity, acting on carbon-nitrogen (but not peptide) bonds"/>
    <property type="evidence" value="ECO:0007669"/>
    <property type="project" value="InterPro"/>
</dbReference>
<dbReference type="KEGG" id="dmt:DESME_07755"/>
<accession>W0ECC5</accession>
<dbReference type="Gene3D" id="2.30.40.10">
    <property type="entry name" value="Urease, subunit C, domain 1"/>
    <property type="match status" value="1"/>
</dbReference>
<dbReference type="PANTHER" id="PTHR43135:SF3">
    <property type="entry name" value="ALPHA-D-RIBOSE 1-METHYLPHOSPHONATE 5-TRIPHOSPHATE DIPHOSPHATASE"/>
    <property type="match status" value="1"/>
</dbReference>
<dbReference type="InterPro" id="IPR011059">
    <property type="entry name" value="Metal-dep_hydrolase_composite"/>
</dbReference>